<evidence type="ECO:0000256" key="1">
    <source>
        <dbReference type="ARBA" id="ARBA00004141"/>
    </source>
</evidence>
<dbReference type="EC" id="3.3.2.2" evidence="6"/>
<evidence type="ECO:0000313" key="10">
    <source>
        <dbReference type="Ensembl" id="ENSVKKP00000023134.1"/>
    </source>
</evidence>
<dbReference type="OMA" id="ACLIWPA"/>
<feature type="transmembrane region" description="Helical" evidence="9">
    <location>
        <begin position="207"/>
        <end position="225"/>
    </location>
</feature>
<dbReference type="Ensembl" id="ENSVKKT00000023708.1">
    <property type="protein sequence ID" value="ENSVKKP00000023134.1"/>
    <property type="gene ID" value="ENSVKKG00000015355.1"/>
</dbReference>
<reference evidence="10" key="2">
    <citation type="submission" date="2025-09" db="UniProtKB">
        <authorList>
            <consortium name="Ensembl"/>
        </authorList>
    </citation>
    <scope>IDENTIFICATION</scope>
</reference>
<feature type="transmembrane region" description="Helical" evidence="9">
    <location>
        <begin position="100"/>
        <end position="119"/>
    </location>
</feature>
<protein>
    <recommendedName>
        <fullName evidence="6">lysoplasmalogenase</fullName>
        <ecNumber evidence="6">3.3.2.2</ecNumber>
    </recommendedName>
</protein>
<evidence type="ECO:0000256" key="2">
    <source>
        <dbReference type="ARBA" id="ARBA00007375"/>
    </source>
</evidence>
<evidence type="ECO:0000256" key="9">
    <source>
        <dbReference type="SAM" id="Phobius"/>
    </source>
</evidence>
<dbReference type="PROSITE" id="PS51257">
    <property type="entry name" value="PROKAR_LIPOPROTEIN"/>
    <property type="match status" value="1"/>
</dbReference>
<evidence type="ECO:0000256" key="6">
    <source>
        <dbReference type="ARBA" id="ARBA00035673"/>
    </source>
</evidence>
<proteinExistence type="inferred from homology"/>
<organism evidence="10 11">
    <name type="scientific">Varanus komodoensis</name>
    <name type="common">Komodo dragon</name>
    <dbReference type="NCBI Taxonomy" id="61221"/>
    <lineage>
        <taxon>Eukaryota</taxon>
        <taxon>Metazoa</taxon>
        <taxon>Chordata</taxon>
        <taxon>Craniata</taxon>
        <taxon>Vertebrata</taxon>
        <taxon>Euteleostomi</taxon>
        <taxon>Lepidosauria</taxon>
        <taxon>Squamata</taxon>
        <taxon>Bifurcata</taxon>
        <taxon>Unidentata</taxon>
        <taxon>Episquamata</taxon>
        <taxon>Toxicofera</taxon>
        <taxon>Anguimorpha</taxon>
        <taxon>Paleoanguimorpha</taxon>
        <taxon>Varanoidea</taxon>
        <taxon>Varanidae</taxon>
        <taxon>Varanus</taxon>
    </lineage>
</organism>
<keyword evidence="11" id="KW-1185">Reference proteome</keyword>
<dbReference type="Pfam" id="PF07947">
    <property type="entry name" value="YhhN"/>
    <property type="match status" value="1"/>
</dbReference>
<evidence type="ECO:0000256" key="8">
    <source>
        <dbReference type="ARBA" id="ARBA00049560"/>
    </source>
</evidence>
<accession>A0A8D2LIZ0</accession>
<feature type="transmembrane region" description="Helical" evidence="9">
    <location>
        <begin position="126"/>
        <end position="144"/>
    </location>
</feature>
<dbReference type="AlphaFoldDB" id="A0A8D2LIZ0"/>
<sequence length="234" mass="25193">MKAACLKRGLKYPCGSDRPPHMHPGLLPFLASCMAYFILWLPEPSIGGTILKCLPTLCLKLFVATNSYSAGAWTPYTRRIFQGLLLSAVGDACLVWPNTFLAGLAAFAGCHACYILAFGLRPLRPLTLLAVGGAVAAAYTFLLLPCLKGLYVWAAAAYTGLLGVMAWRALARRARWPAAAAGSLFFVASDLFVGLDKFCSNVAHARALIMSTYYTAQLLITFSAASQRTSRKES</sequence>
<comment type="subcellular location">
    <subcellularLocation>
        <location evidence="1">Membrane</location>
        <topology evidence="1">Multi-pass membrane protein</topology>
    </subcellularLocation>
</comment>
<keyword evidence="3 9" id="KW-0812">Transmembrane</keyword>
<keyword evidence="4 9" id="KW-1133">Transmembrane helix</keyword>
<comment type="similarity">
    <text evidence="2">Belongs to the TMEM86 family.</text>
</comment>
<feature type="transmembrane region" description="Helical" evidence="9">
    <location>
        <begin position="177"/>
        <end position="195"/>
    </location>
</feature>
<evidence type="ECO:0000256" key="3">
    <source>
        <dbReference type="ARBA" id="ARBA00022692"/>
    </source>
</evidence>
<evidence type="ECO:0000313" key="11">
    <source>
        <dbReference type="Proteomes" id="UP000694545"/>
    </source>
</evidence>
<dbReference type="PANTHER" id="PTHR31885:SF12">
    <property type="entry name" value="LYSOPLASMALOGENASE"/>
    <property type="match status" value="1"/>
</dbReference>
<keyword evidence="5 9" id="KW-0472">Membrane</keyword>
<dbReference type="GO" id="GO:0047408">
    <property type="term" value="F:alkenylglycerophosphocholine hydrolase activity"/>
    <property type="evidence" value="ECO:0007669"/>
    <property type="project" value="UniProtKB-EC"/>
</dbReference>
<comment type="catalytic activity">
    <reaction evidence="7">
        <text>a 1-O-(1Z-alkenyl)-sn-glycero-3-phosphoethanolamine + H2O = a 2,3-saturated aldehyde + sn-glycero-3-phosphoethanolamine</text>
        <dbReference type="Rhea" id="RHEA:16905"/>
        <dbReference type="ChEBI" id="CHEBI:15377"/>
        <dbReference type="ChEBI" id="CHEBI:73359"/>
        <dbReference type="ChEBI" id="CHEBI:77288"/>
        <dbReference type="ChEBI" id="CHEBI:143890"/>
        <dbReference type="EC" id="3.3.2.2"/>
    </reaction>
</comment>
<dbReference type="GO" id="GO:0016020">
    <property type="term" value="C:membrane"/>
    <property type="evidence" value="ECO:0007669"/>
    <property type="project" value="UniProtKB-SubCell"/>
</dbReference>
<evidence type="ECO:0000256" key="5">
    <source>
        <dbReference type="ARBA" id="ARBA00023136"/>
    </source>
</evidence>
<feature type="transmembrane region" description="Helical" evidence="9">
    <location>
        <begin position="21"/>
        <end position="41"/>
    </location>
</feature>
<dbReference type="Proteomes" id="UP000694545">
    <property type="component" value="Unplaced"/>
</dbReference>
<dbReference type="PANTHER" id="PTHR31885">
    <property type="entry name" value="GH04784P"/>
    <property type="match status" value="1"/>
</dbReference>
<evidence type="ECO:0000256" key="7">
    <source>
        <dbReference type="ARBA" id="ARBA00049458"/>
    </source>
</evidence>
<feature type="transmembrane region" description="Helical" evidence="9">
    <location>
        <begin position="150"/>
        <end position="170"/>
    </location>
</feature>
<reference evidence="10" key="1">
    <citation type="submission" date="2025-08" db="UniProtKB">
        <authorList>
            <consortium name="Ensembl"/>
        </authorList>
    </citation>
    <scope>IDENTIFICATION</scope>
</reference>
<evidence type="ECO:0000256" key="4">
    <source>
        <dbReference type="ARBA" id="ARBA00022989"/>
    </source>
</evidence>
<name>A0A8D2LIZ0_VARKO</name>
<comment type="catalytic activity">
    <reaction evidence="8">
        <text>a 1-O-(1Z-alkenyl)-sn-glycero-3-phosphocholine + H2O = a 2,3-saturated aldehyde + sn-glycerol 3-phosphocholine</text>
        <dbReference type="Rhea" id="RHEA:22544"/>
        <dbReference type="ChEBI" id="CHEBI:15377"/>
        <dbReference type="ChEBI" id="CHEBI:16870"/>
        <dbReference type="ChEBI" id="CHEBI:73359"/>
        <dbReference type="ChEBI" id="CHEBI:77287"/>
        <dbReference type="EC" id="3.3.2.2"/>
    </reaction>
</comment>
<dbReference type="InterPro" id="IPR012506">
    <property type="entry name" value="TMEM86B-like"/>
</dbReference>